<dbReference type="InterPro" id="IPR027372">
    <property type="entry name" value="Phytase-like_dom"/>
</dbReference>
<dbReference type="PROSITE" id="PS51257">
    <property type="entry name" value="PROKAR_LIPOPROTEIN"/>
    <property type="match status" value="1"/>
</dbReference>
<dbReference type="RefSeq" id="WP_282714703.1">
    <property type="nucleotide sequence ID" value="NZ_JASCRZ010000001.1"/>
</dbReference>
<feature type="signal peptide" evidence="1">
    <location>
        <begin position="1"/>
        <end position="21"/>
    </location>
</feature>
<sequence length="377" mass="42317">MRKLLFLVVLPAFLLSCSNLKQTVENKPTPSLKLISSIEIPFEETFQNTKVGGLSGIDYDAKNDLYYLICDDRSMFNDSRFYTAKIRLLENKVEGIDFQSVSTLKNETGTAYGDWNTTPTTSADPEDIRFNTKTNTLIWSSEGSRVLTADKEVLQNPSLNLMDLKGDFLGNVTLPENLKMQKLEKGPRNNGTLEGITFDFKYKNIYTNIEEPLFEDGDQANTSKGSLIRLYQFDAKTKNNIAQFGYQLEPIAREPNPKGAFGVNGVSAIQYYGKKQLLVVERSYSTGTQACTIKVFLCDLKKATNVKNHPSLQNQKLELASKKLILNMDDLGIFIDNIEGLTFGPKLTNGNPSIIFVSDNNFSDKQKTQVLVFELVK</sequence>
<keyword evidence="1" id="KW-0732">Signal</keyword>
<protein>
    <submittedName>
        <fullName evidence="3">Esterase-like activity of phytase family protein</fullName>
    </submittedName>
</protein>
<reference evidence="3 4" key="1">
    <citation type="submission" date="2023-04" db="EMBL/GenBank/DDBJ databases">
        <title>Two novel species of Flavobacterium.</title>
        <authorList>
            <person name="Liu Q."/>
            <person name="Xin Y.-H."/>
        </authorList>
    </citation>
    <scope>NUCLEOTIDE SEQUENCE [LARGE SCALE GENOMIC DNA]</scope>
    <source>
        <strain evidence="3 4">LB1P51</strain>
    </source>
</reference>
<name>A0ABT6V7L1_9FLAO</name>
<dbReference type="EMBL" id="JASCRZ010000001">
    <property type="protein sequence ID" value="MDI5893493.1"/>
    <property type="molecule type" value="Genomic_DNA"/>
</dbReference>
<dbReference type="PANTHER" id="PTHR37957">
    <property type="entry name" value="BLR7070 PROTEIN"/>
    <property type="match status" value="1"/>
</dbReference>
<feature type="domain" description="Phytase-like" evidence="2">
    <location>
        <begin position="49"/>
        <end position="362"/>
    </location>
</feature>
<evidence type="ECO:0000313" key="4">
    <source>
        <dbReference type="Proteomes" id="UP001243403"/>
    </source>
</evidence>
<evidence type="ECO:0000259" key="2">
    <source>
        <dbReference type="Pfam" id="PF13449"/>
    </source>
</evidence>
<evidence type="ECO:0000313" key="3">
    <source>
        <dbReference type="EMBL" id="MDI5893493.1"/>
    </source>
</evidence>
<dbReference type="Proteomes" id="UP001243403">
    <property type="component" value="Unassembled WGS sequence"/>
</dbReference>
<accession>A0ABT6V7L1</accession>
<dbReference type="Pfam" id="PF13449">
    <property type="entry name" value="Phytase-like"/>
    <property type="match status" value="1"/>
</dbReference>
<comment type="caution">
    <text evidence="3">The sequence shown here is derived from an EMBL/GenBank/DDBJ whole genome shotgun (WGS) entry which is preliminary data.</text>
</comment>
<organism evidence="3 4">
    <name type="scientific">Flavobacterium algoritolerans</name>
    <dbReference type="NCBI Taxonomy" id="3041254"/>
    <lineage>
        <taxon>Bacteria</taxon>
        <taxon>Pseudomonadati</taxon>
        <taxon>Bacteroidota</taxon>
        <taxon>Flavobacteriia</taxon>
        <taxon>Flavobacteriales</taxon>
        <taxon>Flavobacteriaceae</taxon>
        <taxon>Flavobacterium</taxon>
    </lineage>
</organism>
<keyword evidence="4" id="KW-1185">Reference proteome</keyword>
<proteinExistence type="predicted"/>
<evidence type="ECO:0000256" key="1">
    <source>
        <dbReference type="SAM" id="SignalP"/>
    </source>
</evidence>
<feature type="chain" id="PRO_5047531453" evidence="1">
    <location>
        <begin position="22"/>
        <end position="377"/>
    </location>
</feature>
<gene>
    <name evidence="3" type="ORF">QLS65_01190</name>
</gene>
<dbReference type="PANTHER" id="PTHR37957:SF1">
    <property type="entry name" value="PHYTASE-LIKE DOMAIN-CONTAINING PROTEIN"/>
    <property type="match status" value="1"/>
</dbReference>